<dbReference type="STRING" id="157838.AN964_14520"/>
<dbReference type="PROSITE" id="PS00362">
    <property type="entry name" value="RIBOSOMAL_S15"/>
    <property type="match status" value="1"/>
</dbReference>
<dbReference type="PATRIC" id="fig|157838.3.peg.3229"/>
<dbReference type="NCBIfam" id="TIGR00952">
    <property type="entry name" value="S15_bact"/>
    <property type="match status" value="1"/>
</dbReference>
<dbReference type="OrthoDB" id="9799262at2"/>
<keyword evidence="10" id="KW-1185">Reference proteome</keyword>
<evidence type="ECO:0000256" key="1">
    <source>
        <dbReference type="ARBA" id="ARBA00022730"/>
    </source>
</evidence>
<keyword evidence="2 6" id="KW-0694">RNA-binding</keyword>
<evidence type="ECO:0000256" key="3">
    <source>
        <dbReference type="ARBA" id="ARBA00022980"/>
    </source>
</evidence>
<dbReference type="InterPro" id="IPR005290">
    <property type="entry name" value="Ribosomal_uS15_bac-type"/>
</dbReference>
<comment type="caution">
    <text evidence="9">The sequence shown here is derived from an EMBL/GenBank/DDBJ whole genome shotgun (WGS) entry which is preliminary data.</text>
</comment>
<dbReference type="GO" id="GO:0003735">
    <property type="term" value="F:structural constituent of ribosome"/>
    <property type="evidence" value="ECO:0007669"/>
    <property type="project" value="InterPro"/>
</dbReference>
<dbReference type="PANTHER" id="PTHR23321:SF26">
    <property type="entry name" value="SMALL RIBOSOMAL SUBUNIT PROTEIN US15M"/>
    <property type="match status" value="1"/>
</dbReference>
<comment type="function">
    <text evidence="6">Forms an intersubunit bridge (bridge B4) with the 23S rRNA of the 50S subunit in the ribosome.</text>
</comment>
<dbReference type="SUPFAM" id="SSF47060">
    <property type="entry name" value="S15/NS1 RNA-binding domain"/>
    <property type="match status" value="1"/>
</dbReference>
<reference evidence="9 10" key="1">
    <citation type="submission" date="2015-09" db="EMBL/GenBank/DDBJ databases">
        <title>Genome sequencing project for genomic taxonomy and phylogenomics of Bacillus-like bacteria.</title>
        <authorList>
            <person name="Liu B."/>
            <person name="Wang J."/>
            <person name="Zhu Y."/>
            <person name="Liu G."/>
            <person name="Chen Q."/>
            <person name="Chen Z."/>
            <person name="Lan J."/>
            <person name="Che J."/>
            <person name="Ge C."/>
            <person name="Shi H."/>
            <person name="Pan Z."/>
            <person name="Liu X."/>
        </authorList>
    </citation>
    <scope>NUCLEOTIDE SEQUENCE [LARGE SCALE GENOMIC DNA]</scope>
    <source>
        <strain evidence="9 10">LMG 18435</strain>
    </source>
</reference>
<evidence type="ECO:0000313" key="10">
    <source>
        <dbReference type="Proteomes" id="UP000051888"/>
    </source>
</evidence>
<comment type="similarity">
    <text evidence="6 7">Belongs to the universal ribosomal protein uS15 family.</text>
</comment>
<evidence type="ECO:0000256" key="4">
    <source>
        <dbReference type="ARBA" id="ARBA00023274"/>
    </source>
</evidence>
<evidence type="ECO:0000313" key="9">
    <source>
        <dbReference type="EMBL" id="KQL54591.1"/>
    </source>
</evidence>
<dbReference type="InterPro" id="IPR000589">
    <property type="entry name" value="Ribosomal_uS15"/>
</dbReference>
<evidence type="ECO:0000256" key="6">
    <source>
        <dbReference type="HAMAP-Rule" id="MF_01343"/>
    </source>
</evidence>
<proteinExistence type="inferred from homology"/>
<dbReference type="Gene3D" id="6.10.250.3130">
    <property type="match status" value="1"/>
</dbReference>
<dbReference type="EMBL" id="LJJC01000004">
    <property type="protein sequence ID" value="KQL54591.1"/>
    <property type="molecule type" value="Genomic_DNA"/>
</dbReference>
<dbReference type="FunFam" id="1.10.287.10:FF:000002">
    <property type="entry name" value="30S ribosomal protein S15"/>
    <property type="match status" value="1"/>
</dbReference>
<evidence type="ECO:0000256" key="8">
    <source>
        <dbReference type="RuleBase" id="RU004524"/>
    </source>
</evidence>
<dbReference type="InterPro" id="IPR009068">
    <property type="entry name" value="uS15_NS1_RNA-bd_sf"/>
</dbReference>
<dbReference type="GO" id="GO:0022627">
    <property type="term" value="C:cytosolic small ribosomal subunit"/>
    <property type="evidence" value="ECO:0007669"/>
    <property type="project" value="TreeGrafter"/>
</dbReference>
<accession>A0A0Q3WZ41</accession>
<dbReference type="GO" id="GO:0019843">
    <property type="term" value="F:rRNA binding"/>
    <property type="evidence" value="ECO:0007669"/>
    <property type="project" value="UniProtKB-UniRule"/>
</dbReference>
<dbReference type="GO" id="GO:0006412">
    <property type="term" value="P:translation"/>
    <property type="evidence" value="ECO:0007669"/>
    <property type="project" value="UniProtKB-UniRule"/>
</dbReference>
<keyword evidence="1 6" id="KW-0699">rRNA-binding</keyword>
<gene>
    <name evidence="6" type="primary">rpsO</name>
    <name evidence="9" type="ORF">AN964_14520</name>
</gene>
<dbReference type="AlphaFoldDB" id="A0A0Q3WZ41"/>
<comment type="function">
    <text evidence="6 8">One of the primary rRNA binding proteins, it binds directly to 16S rRNA where it helps nucleate assembly of the platform of the 30S subunit by binding and bridging several RNA helices of the 16S rRNA.</text>
</comment>
<dbReference type="HAMAP" id="MF_01343_B">
    <property type="entry name" value="Ribosomal_uS15_B"/>
    <property type="match status" value="1"/>
</dbReference>
<comment type="subunit">
    <text evidence="5 6">Part of the 30S ribosomal subunit. Forms a bridge to the 50S subunit in the 70S ribosome, contacting the 23S rRNA.</text>
</comment>
<dbReference type="SMART" id="SM01387">
    <property type="entry name" value="Ribosomal_S15"/>
    <property type="match status" value="1"/>
</dbReference>
<dbReference type="CDD" id="cd00353">
    <property type="entry name" value="Ribosomal_S15p_S13e"/>
    <property type="match status" value="1"/>
</dbReference>
<keyword evidence="3 6" id="KW-0689">Ribosomal protein</keyword>
<sequence>MAISQERKNEIINQFKVHENDTGSAEVQIAILTEDINNLNEHLRTHKKDHHSRRGLMKMVGKRRNLLTYLRNKDVQRYRELINKLGLRR</sequence>
<dbReference type="Gene3D" id="1.10.287.10">
    <property type="entry name" value="S15/NS1, RNA-binding"/>
    <property type="match status" value="1"/>
</dbReference>
<evidence type="ECO:0000256" key="7">
    <source>
        <dbReference type="RuleBase" id="RU003919"/>
    </source>
</evidence>
<evidence type="ECO:0000256" key="5">
    <source>
        <dbReference type="ARBA" id="ARBA00064542"/>
    </source>
</evidence>
<organism evidence="9 10">
    <name type="scientific">Heyndrickxia shackletonii</name>
    <dbReference type="NCBI Taxonomy" id="157838"/>
    <lineage>
        <taxon>Bacteria</taxon>
        <taxon>Bacillati</taxon>
        <taxon>Bacillota</taxon>
        <taxon>Bacilli</taxon>
        <taxon>Bacillales</taxon>
        <taxon>Bacillaceae</taxon>
        <taxon>Heyndrickxia</taxon>
    </lineage>
</organism>
<name>A0A0Q3WZ41_9BACI</name>
<keyword evidence="4 6" id="KW-0687">Ribonucleoprotein</keyword>
<evidence type="ECO:0000256" key="2">
    <source>
        <dbReference type="ARBA" id="ARBA00022884"/>
    </source>
</evidence>
<dbReference type="PANTHER" id="PTHR23321">
    <property type="entry name" value="RIBOSOMAL PROTEIN S15, BACTERIAL AND ORGANELLAR"/>
    <property type="match status" value="1"/>
</dbReference>
<protein>
    <recommendedName>
        <fullName evidence="6">Small ribosomal subunit protein uS15</fullName>
    </recommendedName>
</protein>
<dbReference type="RefSeq" id="WP_055740368.1">
    <property type="nucleotide sequence ID" value="NZ_JAAIWL010000003.1"/>
</dbReference>
<dbReference type="Proteomes" id="UP000051888">
    <property type="component" value="Unassembled WGS sequence"/>
</dbReference>
<dbReference type="Pfam" id="PF00312">
    <property type="entry name" value="Ribosomal_S15"/>
    <property type="match status" value="1"/>
</dbReference>